<dbReference type="Proteomes" id="UP000321805">
    <property type="component" value="Chromosome"/>
</dbReference>
<dbReference type="KEGG" id="bsol:FSW04_24720"/>
<keyword evidence="2" id="KW-1185">Reference proteome</keyword>
<sequence>MAPTPPYVEFGGLASAPGPLQCDDTTLYVFALQADAARLDTLCRRVFAGPTGGAVDYRPLGDHVLLTFGVVGAIRPVLEPWHSMGAVREPQVGFWIPVARVRADDDGDLVGERFGMFCAAMMLDNPISLLSGREDYGYPKTMGWSTMPDGDLADPFTLEVFGMDFGGGQAPARRPLMELRPAGDELGEADLALGDMLEVGQWIRDVLFAGPDRVALGLRFAMDFAQDLRAHRVDQVFLKQVRATEDGRRADLQQVVVAPAVTRNVRATQLRRDYDLTLHHLDSHPLGDELGLTDQRVTLAARLDFDFLIEAGTVAWAART</sequence>
<accession>A0A5B8UBD0</accession>
<dbReference type="SUPFAM" id="SSF160104">
    <property type="entry name" value="Acetoacetate decarboxylase-like"/>
    <property type="match status" value="1"/>
</dbReference>
<gene>
    <name evidence="1" type="ORF">FSW04_24720</name>
</gene>
<proteinExistence type="predicted"/>
<dbReference type="RefSeq" id="WP_146923122.1">
    <property type="nucleotide sequence ID" value="NZ_CP042430.1"/>
</dbReference>
<protein>
    <recommendedName>
        <fullName evidence="3">Acetoacetate decarboxylase</fullName>
    </recommendedName>
</protein>
<evidence type="ECO:0000313" key="2">
    <source>
        <dbReference type="Proteomes" id="UP000321805"/>
    </source>
</evidence>
<dbReference type="EMBL" id="CP042430">
    <property type="protein sequence ID" value="QEC50466.1"/>
    <property type="molecule type" value="Genomic_DNA"/>
</dbReference>
<evidence type="ECO:0000313" key="1">
    <source>
        <dbReference type="EMBL" id="QEC50466.1"/>
    </source>
</evidence>
<reference evidence="1 2" key="1">
    <citation type="journal article" date="2018" name="J. Microbiol.">
        <title>Baekduia soli gen. nov., sp. nov., a novel bacterium isolated from the soil of Baekdu Mountain and proposal of a novel family name, Baekduiaceae fam. nov.</title>
        <authorList>
            <person name="An D.S."/>
            <person name="Siddiqi M.Z."/>
            <person name="Kim K.H."/>
            <person name="Yu H.S."/>
            <person name="Im W.T."/>
        </authorList>
    </citation>
    <scope>NUCLEOTIDE SEQUENCE [LARGE SCALE GENOMIC DNA]</scope>
    <source>
        <strain evidence="1 2">BR7-21</strain>
    </source>
</reference>
<dbReference type="Gene3D" id="2.40.400.10">
    <property type="entry name" value="Acetoacetate decarboxylase-like"/>
    <property type="match status" value="1"/>
</dbReference>
<dbReference type="InterPro" id="IPR023375">
    <property type="entry name" value="ADC_dom_sf"/>
</dbReference>
<dbReference type="AlphaFoldDB" id="A0A5B8UBD0"/>
<organism evidence="1 2">
    <name type="scientific">Baekduia soli</name>
    <dbReference type="NCBI Taxonomy" id="496014"/>
    <lineage>
        <taxon>Bacteria</taxon>
        <taxon>Bacillati</taxon>
        <taxon>Actinomycetota</taxon>
        <taxon>Thermoleophilia</taxon>
        <taxon>Solirubrobacterales</taxon>
        <taxon>Baekduiaceae</taxon>
        <taxon>Baekduia</taxon>
    </lineage>
</organism>
<evidence type="ECO:0008006" key="3">
    <source>
        <dbReference type="Google" id="ProtNLM"/>
    </source>
</evidence>
<name>A0A5B8UBD0_9ACTN</name>
<dbReference type="OrthoDB" id="1633687at2"/>